<evidence type="ECO:0000313" key="5">
    <source>
        <dbReference type="EMBL" id="CAH2040259.1"/>
    </source>
</evidence>
<name>A0ABN8HZR5_9NEOP</name>
<feature type="domain" description="FLYWCH-type" evidence="4">
    <location>
        <begin position="3"/>
        <end position="58"/>
    </location>
</feature>
<evidence type="ECO:0000256" key="1">
    <source>
        <dbReference type="ARBA" id="ARBA00022723"/>
    </source>
</evidence>
<keyword evidence="2" id="KW-0863">Zinc-finger</keyword>
<dbReference type="InterPro" id="IPR007588">
    <property type="entry name" value="Znf_FLYWCH"/>
</dbReference>
<dbReference type="Pfam" id="PF04500">
    <property type="entry name" value="FLYWCH"/>
    <property type="match status" value="1"/>
</dbReference>
<evidence type="ECO:0000256" key="3">
    <source>
        <dbReference type="ARBA" id="ARBA00022833"/>
    </source>
</evidence>
<evidence type="ECO:0000313" key="6">
    <source>
        <dbReference type="Proteomes" id="UP000837857"/>
    </source>
</evidence>
<accession>A0ABN8HZR5</accession>
<organism evidence="5 6">
    <name type="scientific">Iphiclides podalirius</name>
    <name type="common">scarce swallowtail</name>
    <dbReference type="NCBI Taxonomy" id="110791"/>
    <lineage>
        <taxon>Eukaryota</taxon>
        <taxon>Metazoa</taxon>
        <taxon>Ecdysozoa</taxon>
        <taxon>Arthropoda</taxon>
        <taxon>Hexapoda</taxon>
        <taxon>Insecta</taxon>
        <taxon>Pterygota</taxon>
        <taxon>Neoptera</taxon>
        <taxon>Endopterygota</taxon>
        <taxon>Lepidoptera</taxon>
        <taxon>Glossata</taxon>
        <taxon>Ditrysia</taxon>
        <taxon>Papilionoidea</taxon>
        <taxon>Papilionidae</taxon>
        <taxon>Papilioninae</taxon>
        <taxon>Iphiclides</taxon>
    </lineage>
</organism>
<gene>
    <name evidence="5" type="ORF">IPOD504_LOCUS2422</name>
</gene>
<evidence type="ECO:0000256" key="2">
    <source>
        <dbReference type="ARBA" id="ARBA00022771"/>
    </source>
</evidence>
<keyword evidence="3" id="KW-0862">Zinc</keyword>
<keyword evidence="1" id="KW-0479">Metal-binding</keyword>
<protein>
    <recommendedName>
        <fullName evidence="4">FLYWCH-type domain-containing protein</fullName>
    </recommendedName>
</protein>
<dbReference type="Gene3D" id="2.20.25.240">
    <property type="match status" value="1"/>
</dbReference>
<reference evidence="5" key="1">
    <citation type="submission" date="2022-03" db="EMBL/GenBank/DDBJ databases">
        <authorList>
            <person name="Martin H S."/>
        </authorList>
    </citation>
    <scope>NUCLEOTIDE SEQUENCE</scope>
</reference>
<sequence>MASSKGKNNLILVEGHTFSVQGGNPSTYYCSRKTKTGCKARVGLRDEVIVSYEPLHNHPPPRIHMASDGSVYRI</sequence>
<evidence type="ECO:0000259" key="4">
    <source>
        <dbReference type="Pfam" id="PF04500"/>
    </source>
</evidence>
<proteinExistence type="predicted"/>
<feature type="non-terminal residue" evidence="5">
    <location>
        <position position="74"/>
    </location>
</feature>
<dbReference type="EMBL" id="OW152824">
    <property type="protein sequence ID" value="CAH2040259.1"/>
    <property type="molecule type" value="Genomic_DNA"/>
</dbReference>
<keyword evidence="6" id="KW-1185">Reference proteome</keyword>
<dbReference type="Proteomes" id="UP000837857">
    <property type="component" value="Chromosome 12"/>
</dbReference>